<dbReference type="PRINTS" id="PR01217">
    <property type="entry name" value="PRICHEXTENSN"/>
</dbReference>
<protein>
    <submittedName>
        <fullName evidence="3">Uncharacterized protein</fullName>
    </submittedName>
</protein>
<feature type="compositionally biased region" description="Basic and acidic residues" evidence="2">
    <location>
        <begin position="215"/>
        <end position="231"/>
    </location>
</feature>
<feature type="compositionally biased region" description="Polar residues" evidence="2">
    <location>
        <begin position="183"/>
        <end position="192"/>
    </location>
</feature>
<feature type="region of interest" description="Disordered" evidence="2">
    <location>
        <begin position="95"/>
        <end position="235"/>
    </location>
</feature>
<feature type="compositionally biased region" description="Polar residues" evidence="2">
    <location>
        <begin position="113"/>
        <end position="124"/>
    </location>
</feature>
<dbReference type="AlphaFoldDB" id="A0A1Y2C6P9"/>
<evidence type="ECO:0000256" key="2">
    <source>
        <dbReference type="SAM" id="MobiDB-lite"/>
    </source>
</evidence>
<dbReference type="EMBL" id="MCGR01000131">
    <property type="protein sequence ID" value="ORY42708.1"/>
    <property type="molecule type" value="Genomic_DNA"/>
</dbReference>
<evidence type="ECO:0000256" key="1">
    <source>
        <dbReference type="SAM" id="Coils"/>
    </source>
</evidence>
<dbReference type="Proteomes" id="UP000193467">
    <property type="component" value="Unassembled WGS sequence"/>
</dbReference>
<keyword evidence="4" id="KW-1185">Reference proteome</keyword>
<proteinExistence type="predicted"/>
<accession>A0A1Y2C6P9</accession>
<evidence type="ECO:0000313" key="3">
    <source>
        <dbReference type="EMBL" id="ORY42708.1"/>
    </source>
</evidence>
<sequence>MRSEDCVYPGIAPQERADTLSAARMEVERLTEVVETLQSKLNEERADSDEEEIEPIPFIGAEEGYSTSAPSTNVAPYPLPPHTLGRSSYLTTGAAYHRPTIPSQQPPTPAASSVFSYESFQSASYPHPAPHPPAPQTSLYPPHFPSYYPSPSFHSPPPSFHPLARPPPTQPQFHYALLPAPSSALSTPNQRLPTPYIPPPSLPVAHAPPLPGEEASPRRPAREAREGKEEEVWSWCSEEVGELERAVEEMGRREGGGR</sequence>
<feature type="compositionally biased region" description="Pro residues" evidence="2">
    <location>
        <begin position="154"/>
        <end position="170"/>
    </location>
</feature>
<dbReference type="InParanoid" id="A0A1Y2C6P9"/>
<feature type="coiled-coil region" evidence="1">
    <location>
        <begin position="20"/>
        <end position="54"/>
    </location>
</feature>
<evidence type="ECO:0000313" key="4">
    <source>
        <dbReference type="Proteomes" id="UP000193467"/>
    </source>
</evidence>
<keyword evidence="1" id="KW-0175">Coiled coil</keyword>
<name>A0A1Y2C6P9_9BASI</name>
<gene>
    <name evidence="3" type="ORF">BCR35DRAFT_336379</name>
</gene>
<reference evidence="3 4" key="1">
    <citation type="submission" date="2016-07" db="EMBL/GenBank/DDBJ databases">
        <title>Pervasive Adenine N6-methylation of Active Genes in Fungi.</title>
        <authorList>
            <consortium name="DOE Joint Genome Institute"/>
            <person name="Mondo S.J."/>
            <person name="Dannebaum R.O."/>
            <person name="Kuo R.C."/>
            <person name="Labutti K."/>
            <person name="Haridas S."/>
            <person name="Kuo A."/>
            <person name="Salamov A."/>
            <person name="Ahrendt S.R."/>
            <person name="Lipzen A."/>
            <person name="Sullivan W."/>
            <person name="Andreopoulos W.B."/>
            <person name="Clum A."/>
            <person name="Lindquist E."/>
            <person name="Daum C."/>
            <person name="Ramamoorthy G.K."/>
            <person name="Gryganskyi A."/>
            <person name="Culley D."/>
            <person name="Magnuson J.K."/>
            <person name="James T.Y."/>
            <person name="O'Malley M.A."/>
            <person name="Stajich J.E."/>
            <person name="Spatafora J.W."/>
            <person name="Visel A."/>
            <person name="Grigoriev I.V."/>
        </authorList>
    </citation>
    <scope>NUCLEOTIDE SEQUENCE [LARGE SCALE GENOMIC DNA]</scope>
    <source>
        <strain evidence="3 4">62-1032</strain>
    </source>
</reference>
<feature type="compositionally biased region" description="Pro residues" evidence="2">
    <location>
        <begin position="195"/>
        <end position="211"/>
    </location>
</feature>
<comment type="caution">
    <text evidence="3">The sequence shown here is derived from an EMBL/GenBank/DDBJ whole genome shotgun (WGS) entry which is preliminary data.</text>
</comment>
<organism evidence="3 4">
    <name type="scientific">Leucosporidium creatinivorum</name>
    <dbReference type="NCBI Taxonomy" id="106004"/>
    <lineage>
        <taxon>Eukaryota</taxon>
        <taxon>Fungi</taxon>
        <taxon>Dikarya</taxon>
        <taxon>Basidiomycota</taxon>
        <taxon>Pucciniomycotina</taxon>
        <taxon>Microbotryomycetes</taxon>
        <taxon>Leucosporidiales</taxon>
        <taxon>Leucosporidium</taxon>
    </lineage>
</organism>